<reference evidence="1 2" key="1">
    <citation type="submission" date="2016-07" db="EMBL/GenBank/DDBJ databases">
        <title>Pervasive Adenine N6-methylation of Active Genes in Fungi.</title>
        <authorList>
            <consortium name="DOE Joint Genome Institute"/>
            <person name="Mondo S.J."/>
            <person name="Dannebaum R.O."/>
            <person name="Kuo R.C."/>
            <person name="Labutti K."/>
            <person name="Haridas S."/>
            <person name="Kuo A."/>
            <person name="Salamov A."/>
            <person name="Ahrendt S.R."/>
            <person name="Lipzen A."/>
            <person name="Sullivan W."/>
            <person name="Andreopoulos W.B."/>
            <person name="Clum A."/>
            <person name="Lindquist E."/>
            <person name="Daum C."/>
            <person name="Ramamoorthy G.K."/>
            <person name="Gryganskyi A."/>
            <person name="Culley D."/>
            <person name="Magnuson J.K."/>
            <person name="James T.Y."/>
            <person name="O'Malley M.A."/>
            <person name="Stajich J.E."/>
            <person name="Spatafora J.W."/>
            <person name="Visel A."/>
            <person name="Grigoriev I.V."/>
        </authorList>
    </citation>
    <scope>NUCLEOTIDE SEQUENCE [LARGE SCALE GENOMIC DNA]</scope>
    <source>
        <strain evidence="1 2">68-887.2</strain>
    </source>
</reference>
<name>A0A1Y2BG16_9TREE</name>
<dbReference type="Proteomes" id="UP000193986">
    <property type="component" value="Unassembled WGS sequence"/>
</dbReference>
<dbReference type="EMBL" id="MCFC01000005">
    <property type="protein sequence ID" value="ORY33743.1"/>
    <property type="molecule type" value="Genomic_DNA"/>
</dbReference>
<gene>
    <name evidence="1" type="ORF">BCR39DRAFT_518967</name>
</gene>
<evidence type="ECO:0000313" key="2">
    <source>
        <dbReference type="Proteomes" id="UP000193986"/>
    </source>
</evidence>
<comment type="caution">
    <text evidence="1">The sequence shown here is derived from an EMBL/GenBank/DDBJ whole genome shotgun (WGS) entry which is preliminary data.</text>
</comment>
<evidence type="ECO:0000313" key="1">
    <source>
        <dbReference type="EMBL" id="ORY33743.1"/>
    </source>
</evidence>
<keyword evidence="2" id="KW-1185">Reference proteome</keyword>
<accession>A0A1Y2BG16</accession>
<proteinExistence type="predicted"/>
<protein>
    <submittedName>
        <fullName evidence="1">Uncharacterized protein</fullName>
    </submittedName>
</protein>
<sequence length="200" mass="21944">MNRTTKSPTRIPAFKSSHTLTLTASTGNLGIGRYYLDRAAMPLVQGKLSLVDFSAAMAAFSSVRLETLREAWGMFSHPNEFVAVRTQAFFLSVLRCQVRSVRHVSFSDAIRDSIITSGIPFSKISYSITSTSPSPGPIQLRHIVKAYLSYTSGSRSTYTRPTRIGLVLFKCGTLQRSGTVLSVWSAKTTSPKWSRGIRGG</sequence>
<dbReference type="InParanoid" id="A0A1Y2BG16"/>
<organism evidence="1 2">
    <name type="scientific">Naematelia encephala</name>
    <dbReference type="NCBI Taxonomy" id="71784"/>
    <lineage>
        <taxon>Eukaryota</taxon>
        <taxon>Fungi</taxon>
        <taxon>Dikarya</taxon>
        <taxon>Basidiomycota</taxon>
        <taxon>Agaricomycotina</taxon>
        <taxon>Tremellomycetes</taxon>
        <taxon>Tremellales</taxon>
        <taxon>Naemateliaceae</taxon>
        <taxon>Naematelia</taxon>
    </lineage>
</organism>
<dbReference type="AlphaFoldDB" id="A0A1Y2BG16"/>